<reference evidence="1" key="1">
    <citation type="submission" date="2020-01" db="EMBL/GenBank/DDBJ databases">
        <authorList>
            <person name="Meier V. D."/>
            <person name="Meier V D."/>
        </authorList>
    </citation>
    <scope>NUCLEOTIDE SEQUENCE</scope>
    <source>
        <strain evidence="1">HLG_WM_MAG_06</strain>
    </source>
</reference>
<dbReference type="GO" id="GO:0004521">
    <property type="term" value="F:RNA endonuclease activity"/>
    <property type="evidence" value="ECO:0007669"/>
    <property type="project" value="TreeGrafter"/>
</dbReference>
<name>A0A6S6SI94_9BACT</name>
<dbReference type="Gene3D" id="2.30.30.110">
    <property type="match status" value="1"/>
</dbReference>
<dbReference type="InterPro" id="IPR011067">
    <property type="entry name" value="Plasmid_toxin/cell-grow_inhib"/>
</dbReference>
<dbReference type="PANTHER" id="PTHR33988:SF3">
    <property type="entry name" value="ENDORIBONUCLEASE TOXIN CHPB-RELATED"/>
    <property type="match status" value="1"/>
</dbReference>
<proteinExistence type="predicted"/>
<protein>
    <submittedName>
        <fullName evidence="1">Programmed cell death toxin MazF</fullName>
    </submittedName>
</protein>
<dbReference type="GO" id="GO:0003677">
    <property type="term" value="F:DNA binding"/>
    <property type="evidence" value="ECO:0007669"/>
    <property type="project" value="InterPro"/>
</dbReference>
<dbReference type="PANTHER" id="PTHR33988">
    <property type="entry name" value="ENDORIBONUCLEASE MAZF-RELATED"/>
    <property type="match status" value="1"/>
</dbReference>
<dbReference type="Pfam" id="PF02452">
    <property type="entry name" value="PemK_toxin"/>
    <property type="match status" value="1"/>
</dbReference>
<sequence>MVKYIPEQGDIVALNFDPQSGHEQKGRRPAIIMSNKVFNQHLGLAFACPITNTKRDFPFHVKVKSENLTGYIMAEQMKSIDYNSRSIKFIEKADEETMNQILGIIDSILADS</sequence>
<gene>
    <name evidence="1" type="ORF">HELGO_WM3456</name>
</gene>
<evidence type="ECO:0000313" key="1">
    <source>
        <dbReference type="EMBL" id="CAA6803072.1"/>
    </source>
</evidence>
<accession>A0A6S6SI94</accession>
<organism evidence="1">
    <name type="scientific">uncultured Sulfurovum sp</name>
    <dbReference type="NCBI Taxonomy" id="269237"/>
    <lineage>
        <taxon>Bacteria</taxon>
        <taxon>Pseudomonadati</taxon>
        <taxon>Campylobacterota</taxon>
        <taxon>Epsilonproteobacteria</taxon>
        <taxon>Campylobacterales</taxon>
        <taxon>Sulfurovaceae</taxon>
        <taxon>Sulfurovum</taxon>
        <taxon>environmental samples</taxon>
    </lineage>
</organism>
<dbReference type="GO" id="GO:0016075">
    <property type="term" value="P:rRNA catabolic process"/>
    <property type="evidence" value="ECO:0007669"/>
    <property type="project" value="TreeGrafter"/>
</dbReference>
<dbReference type="InterPro" id="IPR003477">
    <property type="entry name" value="PemK-like"/>
</dbReference>
<dbReference type="GO" id="GO:0006402">
    <property type="term" value="P:mRNA catabolic process"/>
    <property type="evidence" value="ECO:0007669"/>
    <property type="project" value="TreeGrafter"/>
</dbReference>
<dbReference type="SUPFAM" id="SSF50118">
    <property type="entry name" value="Cell growth inhibitor/plasmid maintenance toxic component"/>
    <property type="match status" value="1"/>
</dbReference>
<dbReference type="EMBL" id="CACVAP010000039">
    <property type="protein sequence ID" value="CAA6803072.1"/>
    <property type="molecule type" value="Genomic_DNA"/>
</dbReference>
<dbReference type="AlphaFoldDB" id="A0A6S6SI94"/>